<feature type="region of interest" description="Disordered" evidence="1">
    <location>
        <begin position="295"/>
        <end position="332"/>
    </location>
</feature>
<organism evidence="2 3">
    <name type="scientific">Aerophototrophica crusticola</name>
    <dbReference type="NCBI Taxonomy" id="1709002"/>
    <lineage>
        <taxon>Bacteria</taxon>
        <taxon>Pseudomonadati</taxon>
        <taxon>Pseudomonadota</taxon>
        <taxon>Alphaproteobacteria</taxon>
        <taxon>Rhodospirillales</taxon>
        <taxon>Rhodospirillaceae</taxon>
        <taxon>Aerophototrophica</taxon>
    </lineage>
</organism>
<feature type="compositionally biased region" description="Low complexity" evidence="1">
    <location>
        <begin position="307"/>
        <end position="332"/>
    </location>
</feature>
<evidence type="ECO:0000256" key="1">
    <source>
        <dbReference type="SAM" id="MobiDB-lite"/>
    </source>
</evidence>
<protein>
    <submittedName>
        <fullName evidence="2">Uncharacterized protein</fullName>
    </submittedName>
</protein>
<keyword evidence="3" id="KW-1185">Reference proteome</keyword>
<dbReference type="KEGG" id="acru:HHL28_10740"/>
<dbReference type="AlphaFoldDB" id="A0A858R7V6"/>
<name>A0A858R7V6_9PROT</name>
<reference evidence="2" key="1">
    <citation type="submission" date="2020-04" db="EMBL/GenBank/DDBJ databases">
        <title>A desert anoxygenic phototrophic bacterium fixes CO2 using RubisCO under aerobic conditions.</title>
        <authorList>
            <person name="Tang K."/>
        </authorList>
    </citation>
    <scope>NUCLEOTIDE SEQUENCE [LARGE SCALE GENOMIC DNA]</scope>
    <source>
        <strain evidence="2">MIMtkB3</strain>
    </source>
</reference>
<gene>
    <name evidence="2" type="ORF">HHL28_10740</name>
</gene>
<dbReference type="Proteomes" id="UP000501891">
    <property type="component" value="Chromosome"/>
</dbReference>
<proteinExistence type="predicted"/>
<sequence>MPQVFSDGSFKLCAAAAQFDNNLHLLFLQNPEKKTNLILGVPGAQMPAGQQVMVKVSVDGKVTKEKGAVISQPEAIAIPLADDPDLVRAITAGNVLSIEVPGDTATFQMKGATKALKDLGACIDQAKAGTLKLPAPAQPPIPPALAKMLVEAGLKDARAIPIDKIPPQQRPGDFAWQLGERVLGSVRSFPLSEEAGDFGAISQKYLDQLKQSCEGNFTPNFGNVENLTAYGLRTGTAGCDSKEGKIHVAMTMQLIPVPKQQGQEKQVRVLNVYTHETVEAEKARADSANQGIYKVLQERGKQPLPTAQAPQGQAPQQGQAKPAAAAPKPAGQ</sequence>
<dbReference type="EMBL" id="CP051775">
    <property type="protein sequence ID" value="QJE73505.1"/>
    <property type="molecule type" value="Genomic_DNA"/>
</dbReference>
<evidence type="ECO:0000313" key="3">
    <source>
        <dbReference type="Proteomes" id="UP000501891"/>
    </source>
</evidence>
<accession>A0A858R7V6</accession>
<evidence type="ECO:0000313" key="2">
    <source>
        <dbReference type="EMBL" id="QJE73505.1"/>
    </source>
</evidence>